<dbReference type="InterPro" id="IPR016177">
    <property type="entry name" value="DNA-bd_dom_sf"/>
</dbReference>
<keyword evidence="13" id="KW-1185">Reference proteome</keyword>
<dbReference type="AlphaFoldDB" id="A0A0J7JVR3"/>
<dbReference type="GO" id="GO:0016787">
    <property type="term" value="F:hydrolase activity"/>
    <property type="evidence" value="ECO:0007669"/>
    <property type="project" value="UniProtKB-KW"/>
</dbReference>
<keyword evidence="8" id="KW-0808">Transferase</keyword>
<dbReference type="SUPFAM" id="SSF54171">
    <property type="entry name" value="DNA-binding domain"/>
    <property type="match status" value="1"/>
</dbReference>
<evidence type="ECO:0000256" key="7">
    <source>
        <dbReference type="ARBA" id="ARBA00022918"/>
    </source>
</evidence>
<evidence type="ECO:0000256" key="10">
    <source>
        <dbReference type="SAM" id="MobiDB-lite"/>
    </source>
</evidence>
<keyword evidence="5" id="KW-0460">Magnesium</keyword>
<evidence type="ECO:0000256" key="3">
    <source>
        <dbReference type="ARBA" id="ARBA00022759"/>
    </source>
</evidence>
<keyword evidence="7" id="KW-0695">RNA-directed DNA polymerase</keyword>
<dbReference type="GO" id="GO:0003887">
    <property type="term" value="F:DNA-directed DNA polymerase activity"/>
    <property type="evidence" value="ECO:0007669"/>
    <property type="project" value="UniProtKB-KW"/>
</dbReference>
<comment type="caution">
    <text evidence="12">The sequence shown here is derived from an EMBL/GenBank/DDBJ whole genome shotgun (WGS) entry which is preliminary data.</text>
</comment>
<dbReference type="GO" id="GO:0006310">
    <property type="term" value="P:DNA recombination"/>
    <property type="evidence" value="ECO:0007669"/>
    <property type="project" value="UniProtKB-KW"/>
</dbReference>
<sequence length="312" mass="36590">MLHSSHLDNTFWAEAVLCFTYVWNRVCHKSKEVSPFELFCGRKPSVNHFKVFGCLAYVNTPKQLRNKLEMRAKMGILVGYAMQTRGYRIWVRDENKIVETKNVRFNEDIRGVEAVLDPTQVKGAYFKYDRYGEDYSYSDDEEPVRPVIKQEPEQEAAVQSIPIEEPEADSDPNALSEEEFCDDELEDNLNDPLIPCTSIKWVRRAVPRKTGNRTDIYYGVEGENEKFRSANDIRKYCKPRRIEFRPELFIFSGKELYSGKVSDWNLEASLTEIAIPENYRDVFRSPQADKWQKAMSEEIQIMHQREVWELVI</sequence>
<evidence type="ECO:0000256" key="5">
    <source>
        <dbReference type="ARBA" id="ARBA00022842"/>
    </source>
</evidence>
<evidence type="ECO:0000256" key="1">
    <source>
        <dbReference type="ARBA" id="ARBA00022722"/>
    </source>
</evidence>
<accession>A0A0J7JVR3</accession>
<keyword evidence="2" id="KW-0479">Metal-binding</keyword>
<dbReference type="GO" id="GO:0003677">
    <property type="term" value="F:DNA binding"/>
    <property type="evidence" value="ECO:0007669"/>
    <property type="project" value="InterPro"/>
</dbReference>
<evidence type="ECO:0000256" key="9">
    <source>
        <dbReference type="ARBA" id="ARBA00023172"/>
    </source>
</evidence>
<dbReference type="STRING" id="67767.A0A0J7JVR3"/>
<evidence type="ECO:0000256" key="4">
    <source>
        <dbReference type="ARBA" id="ARBA00022801"/>
    </source>
</evidence>
<feature type="domain" description="Retroviral polymerase SH3-like" evidence="11">
    <location>
        <begin position="54"/>
        <end position="108"/>
    </location>
</feature>
<organism evidence="12 13">
    <name type="scientific">Lasius niger</name>
    <name type="common">Black garden ant</name>
    <dbReference type="NCBI Taxonomy" id="67767"/>
    <lineage>
        <taxon>Eukaryota</taxon>
        <taxon>Metazoa</taxon>
        <taxon>Ecdysozoa</taxon>
        <taxon>Arthropoda</taxon>
        <taxon>Hexapoda</taxon>
        <taxon>Insecta</taxon>
        <taxon>Pterygota</taxon>
        <taxon>Neoptera</taxon>
        <taxon>Endopterygota</taxon>
        <taxon>Hymenoptera</taxon>
        <taxon>Apocrita</taxon>
        <taxon>Aculeata</taxon>
        <taxon>Formicoidea</taxon>
        <taxon>Formicidae</taxon>
        <taxon>Formicinae</taxon>
        <taxon>Lasius</taxon>
        <taxon>Lasius</taxon>
    </lineage>
</organism>
<dbReference type="PaxDb" id="67767-A0A0J7JVR3"/>
<dbReference type="GO" id="GO:0004519">
    <property type="term" value="F:endonuclease activity"/>
    <property type="evidence" value="ECO:0007669"/>
    <property type="project" value="UniProtKB-KW"/>
</dbReference>
<keyword evidence="9" id="KW-0233">DNA recombination</keyword>
<reference evidence="12 13" key="1">
    <citation type="submission" date="2015-04" db="EMBL/GenBank/DDBJ databases">
        <title>Lasius niger genome sequencing.</title>
        <authorList>
            <person name="Konorov E.A."/>
            <person name="Nikitin M.A."/>
            <person name="Kirill M.V."/>
            <person name="Chang P."/>
        </authorList>
    </citation>
    <scope>NUCLEOTIDE SEQUENCE [LARGE SCALE GENOMIC DNA]</scope>
    <source>
        <tissue evidence="12">Whole</tissue>
    </source>
</reference>
<dbReference type="Gene3D" id="3.30.890.10">
    <property type="entry name" value="Methyl-cpg-binding Protein 2, Chain A"/>
    <property type="match status" value="1"/>
</dbReference>
<feature type="compositionally biased region" description="Acidic residues" evidence="10">
    <location>
        <begin position="164"/>
        <end position="174"/>
    </location>
</feature>
<keyword evidence="6" id="KW-0229">DNA integration</keyword>
<keyword evidence="8" id="KW-0548">Nucleotidyltransferase</keyword>
<dbReference type="GO" id="GO:0003964">
    <property type="term" value="F:RNA-directed DNA polymerase activity"/>
    <property type="evidence" value="ECO:0007669"/>
    <property type="project" value="UniProtKB-KW"/>
</dbReference>
<keyword evidence="8" id="KW-0239">DNA-directed DNA polymerase</keyword>
<keyword evidence="1" id="KW-0540">Nuclease</keyword>
<dbReference type="InterPro" id="IPR057670">
    <property type="entry name" value="SH3_retrovirus"/>
</dbReference>
<keyword evidence="3" id="KW-0255">Endonuclease</keyword>
<evidence type="ECO:0000259" key="11">
    <source>
        <dbReference type="Pfam" id="PF25597"/>
    </source>
</evidence>
<dbReference type="GO" id="GO:0015074">
    <property type="term" value="P:DNA integration"/>
    <property type="evidence" value="ECO:0007669"/>
    <property type="project" value="UniProtKB-KW"/>
</dbReference>
<evidence type="ECO:0000256" key="8">
    <source>
        <dbReference type="ARBA" id="ARBA00022932"/>
    </source>
</evidence>
<dbReference type="OrthoDB" id="8039805at2759"/>
<dbReference type="EMBL" id="LBMM01026216">
    <property type="protein sequence ID" value="KMQ82338.1"/>
    <property type="molecule type" value="Genomic_DNA"/>
</dbReference>
<proteinExistence type="predicted"/>
<evidence type="ECO:0000256" key="6">
    <source>
        <dbReference type="ARBA" id="ARBA00022908"/>
    </source>
</evidence>
<feature type="region of interest" description="Disordered" evidence="10">
    <location>
        <begin position="154"/>
        <end position="174"/>
    </location>
</feature>
<gene>
    <name evidence="12" type="ORF">RF55_23312</name>
</gene>
<evidence type="ECO:0000256" key="2">
    <source>
        <dbReference type="ARBA" id="ARBA00022723"/>
    </source>
</evidence>
<evidence type="ECO:0000313" key="13">
    <source>
        <dbReference type="Proteomes" id="UP000036403"/>
    </source>
</evidence>
<dbReference type="Pfam" id="PF25597">
    <property type="entry name" value="SH3_retrovirus"/>
    <property type="match status" value="1"/>
</dbReference>
<protein>
    <submittedName>
        <fullName evidence="12">Copia-like retrotransposable element protein</fullName>
    </submittedName>
</protein>
<dbReference type="PANTHER" id="PTHR42648:SF11">
    <property type="entry name" value="TRANSPOSON TY4-P GAG-POL POLYPROTEIN"/>
    <property type="match status" value="1"/>
</dbReference>
<dbReference type="InterPro" id="IPR039537">
    <property type="entry name" value="Retrotran_Ty1/copia-like"/>
</dbReference>
<name>A0A0J7JVR3_LASNI</name>
<dbReference type="GO" id="GO:0046872">
    <property type="term" value="F:metal ion binding"/>
    <property type="evidence" value="ECO:0007669"/>
    <property type="project" value="UniProtKB-KW"/>
</dbReference>
<dbReference type="PANTHER" id="PTHR42648">
    <property type="entry name" value="TRANSPOSASE, PUTATIVE-RELATED"/>
    <property type="match status" value="1"/>
</dbReference>
<dbReference type="Proteomes" id="UP000036403">
    <property type="component" value="Unassembled WGS sequence"/>
</dbReference>
<evidence type="ECO:0000313" key="12">
    <source>
        <dbReference type="EMBL" id="KMQ82338.1"/>
    </source>
</evidence>
<keyword evidence="4" id="KW-0378">Hydrolase</keyword>